<dbReference type="CDD" id="cd03809">
    <property type="entry name" value="GT4_MtfB-like"/>
    <property type="match status" value="1"/>
</dbReference>
<dbReference type="GO" id="GO:0016757">
    <property type="term" value="F:glycosyltransferase activity"/>
    <property type="evidence" value="ECO:0007669"/>
    <property type="project" value="InterPro"/>
</dbReference>
<protein>
    <submittedName>
        <fullName evidence="4">Glycosyltransferase family 1 protein</fullName>
    </submittedName>
</protein>
<reference evidence="4" key="1">
    <citation type="journal article" date="2020" name="mSystems">
        <title>Genome- and Community-Level Interaction Insights into Carbon Utilization and Element Cycling Functions of Hydrothermarchaeota in Hydrothermal Sediment.</title>
        <authorList>
            <person name="Zhou Z."/>
            <person name="Liu Y."/>
            <person name="Xu W."/>
            <person name="Pan J."/>
            <person name="Luo Z.H."/>
            <person name="Li M."/>
        </authorList>
    </citation>
    <scope>NUCLEOTIDE SEQUENCE [LARGE SCALE GENOMIC DNA]</scope>
    <source>
        <strain evidence="4">HyVt-577</strain>
    </source>
</reference>
<comment type="caution">
    <text evidence="4">The sequence shown here is derived from an EMBL/GenBank/DDBJ whole genome shotgun (WGS) entry which is preliminary data.</text>
</comment>
<dbReference type="Pfam" id="PF00534">
    <property type="entry name" value="Glycos_transf_1"/>
    <property type="match status" value="1"/>
</dbReference>
<sequence>MDKFPIHIAFNFVFLRKKITGIRVHAIELFRALEEQKETKYIFHVITTKEGADILNEHGIRANGGIKVHIIASSFEKETDRLKLQLFSLNNTLKQNRIALLHCFDYLTPLQRPAYAKIIATIHDLIWLENPNTYSLPKRLFKKVFFSHSIRKADALIAVSKTSKESLIQHYGHGYDQKTTVIPNGLRNTFLTIKKQGNPERLIKGEYIIAVGRYLPHKNYERLIKAYAHCNTKAQLVIAGSDMDKSVDLQRLAQELGLNDKLLLLKNPTDAELISLISHASLFVMPSLTEGFGLPLLEAMSLSTPVLCSDIPVLKEVCENAALYFNPLSIEDMAAKITYALNSSPILQKLIENGHERVQAFSWENSAKQVMNLYDDLLLNY</sequence>
<evidence type="ECO:0000259" key="2">
    <source>
        <dbReference type="Pfam" id="PF00534"/>
    </source>
</evidence>
<feature type="domain" description="Glycosyl transferase family 1" evidence="2">
    <location>
        <begin position="204"/>
        <end position="356"/>
    </location>
</feature>
<gene>
    <name evidence="4" type="ORF">ENK44_03485</name>
</gene>
<dbReference type="PANTHER" id="PTHR46401">
    <property type="entry name" value="GLYCOSYLTRANSFERASE WBBK-RELATED"/>
    <property type="match status" value="1"/>
</dbReference>
<evidence type="ECO:0000256" key="1">
    <source>
        <dbReference type="ARBA" id="ARBA00022679"/>
    </source>
</evidence>
<dbReference type="EMBL" id="DRQG01000030">
    <property type="protein sequence ID" value="HGY54743.1"/>
    <property type="molecule type" value="Genomic_DNA"/>
</dbReference>
<dbReference type="InterPro" id="IPR028098">
    <property type="entry name" value="Glyco_trans_4-like_N"/>
</dbReference>
<dbReference type="InterPro" id="IPR001296">
    <property type="entry name" value="Glyco_trans_1"/>
</dbReference>
<dbReference type="AlphaFoldDB" id="A0A7V4TYW9"/>
<dbReference type="GO" id="GO:0009103">
    <property type="term" value="P:lipopolysaccharide biosynthetic process"/>
    <property type="evidence" value="ECO:0007669"/>
    <property type="project" value="TreeGrafter"/>
</dbReference>
<proteinExistence type="predicted"/>
<evidence type="ECO:0000313" key="4">
    <source>
        <dbReference type="EMBL" id="HGY54743.1"/>
    </source>
</evidence>
<dbReference type="SUPFAM" id="SSF53756">
    <property type="entry name" value="UDP-Glycosyltransferase/glycogen phosphorylase"/>
    <property type="match status" value="1"/>
</dbReference>
<feature type="domain" description="Glycosyltransferase subfamily 4-like N-terminal" evidence="3">
    <location>
        <begin position="20"/>
        <end position="185"/>
    </location>
</feature>
<dbReference type="PANTHER" id="PTHR46401:SF2">
    <property type="entry name" value="GLYCOSYLTRANSFERASE WBBK-RELATED"/>
    <property type="match status" value="1"/>
</dbReference>
<keyword evidence="1" id="KW-0808">Transferase</keyword>
<accession>A0A7V4TYW9</accession>
<dbReference type="Proteomes" id="UP000885779">
    <property type="component" value="Unassembled WGS sequence"/>
</dbReference>
<evidence type="ECO:0000259" key="3">
    <source>
        <dbReference type="Pfam" id="PF13439"/>
    </source>
</evidence>
<name>A0A7V4TYW9_CALAY</name>
<dbReference type="Gene3D" id="3.40.50.2000">
    <property type="entry name" value="Glycogen Phosphorylase B"/>
    <property type="match status" value="2"/>
</dbReference>
<dbReference type="Pfam" id="PF13439">
    <property type="entry name" value="Glyco_transf_4"/>
    <property type="match status" value="1"/>
</dbReference>
<organism evidence="4">
    <name type="scientific">Caldithrix abyssi</name>
    <dbReference type="NCBI Taxonomy" id="187145"/>
    <lineage>
        <taxon>Bacteria</taxon>
        <taxon>Pseudomonadati</taxon>
        <taxon>Calditrichota</taxon>
        <taxon>Calditrichia</taxon>
        <taxon>Calditrichales</taxon>
        <taxon>Calditrichaceae</taxon>
        <taxon>Caldithrix</taxon>
    </lineage>
</organism>